<proteinExistence type="inferred from homology"/>
<feature type="domain" description="4-oxalocrotonate tautomerase-like" evidence="4">
    <location>
        <begin position="2"/>
        <end position="51"/>
    </location>
</feature>
<protein>
    <submittedName>
        <fullName evidence="5">4-oxalocrotonate tautomerase</fullName>
    </submittedName>
</protein>
<dbReference type="GO" id="GO:0016862">
    <property type="term" value="F:intramolecular oxidoreductase activity, interconverting keto- and enol-groups"/>
    <property type="evidence" value="ECO:0007669"/>
    <property type="project" value="InterPro"/>
</dbReference>
<evidence type="ECO:0000256" key="1">
    <source>
        <dbReference type="ARBA" id="ARBA00006723"/>
    </source>
</evidence>
<dbReference type="PANTHER" id="PTHR35530:SF1">
    <property type="entry name" value="2-HYDROXYMUCONATE TAUTOMERASE"/>
    <property type="match status" value="1"/>
</dbReference>
<dbReference type="PATRIC" id="fig|1486262.3.peg.2519"/>
<dbReference type="GO" id="GO:0005737">
    <property type="term" value="C:cytoplasm"/>
    <property type="evidence" value="ECO:0007669"/>
    <property type="project" value="InterPro"/>
</dbReference>
<dbReference type="EMBL" id="CP010803">
    <property type="protein sequence ID" value="AJY46257.1"/>
    <property type="molecule type" value="Genomic_DNA"/>
</dbReference>
<evidence type="ECO:0000256" key="3">
    <source>
        <dbReference type="PIRSR" id="PIRSR037799-1"/>
    </source>
</evidence>
<dbReference type="InterPro" id="IPR017284">
    <property type="entry name" value="Tautomerase_PptA"/>
</dbReference>
<name>A0A0D5LR62_MAREN</name>
<dbReference type="PIRSF" id="PIRSF037799">
    <property type="entry name" value="Tautomer_YdcE_prd"/>
    <property type="match status" value="1"/>
</dbReference>
<dbReference type="AlphaFoldDB" id="A0A0D5LR62"/>
<dbReference type="NCBIfam" id="NF002324">
    <property type="entry name" value="PRK01271.1"/>
    <property type="match status" value="1"/>
</dbReference>
<dbReference type="Pfam" id="PF01361">
    <property type="entry name" value="Tautomerase"/>
    <property type="match status" value="1"/>
</dbReference>
<dbReference type="Proteomes" id="UP000032611">
    <property type="component" value="Chromosome"/>
</dbReference>
<dbReference type="SUPFAM" id="SSF55331">
    <property type="entry name" value="Tautomerase/MIF"/>
    <property type="match status" value="1"/>
</dbReference>
<keyword evidence="2" id="KW-0413">Isomerase</keyword>
<dbReference type="RefSeq" id="WP_045681570.1">
    <property type="nucleotide sequence ID" value="NZ_CP010803.1"/>
</dbReference>
<dbReference type="KEGG" id="mey:TM49_12175"/>
<dbReference type="PANTHER" id="PTHR35530">
    <property type="entry name" value="TAUTOMERASE-RELATED"/>
    <property type="match status" value="1"/>
</dbReference>
<feature type="active site" description="Proton acceptor; via imino nitrogen" evidence="3">
    <location>
        <position position="2"/>
    </location>
</feature>
<gene>
    <name evidence="5" type="ORF">TM49_12175</name>
</gene>
<evidence type="ECO:0000313" key="6">
    <source>
        <dbReference type="Proteomes" id="UP000032611"/>
    </source>
</evidence>
<evidence type="ECO:0000313" key="5">
    <source>
        <dbReference type="EMBL" id="AJY46257.1"/>
    </source>
</evidence>
<dbReference type="Gene3D" id="3.30.429.10">
    <property type="entry name" value="Macrophage Migration Inhibitory Factor"/>
    <property type="match status" value="1"/>
</dbReference>
<reference evidence="5 6" key="1">
    <citation type="journal article" date="2015" name="Genome Announc.">
        <title>Complete genome sequence of Martelella endophytica YC6887, which has antifungal activity associated with a halophyte.</title>
        <authorList>
            <person name="Khan A."/>
            <person name="Khan H."/>
            <person name="Chung E.J."/>
            <person name="Hossain M.T."/>
            <person name="Chung Y.R."/>
        </authorList>
    </citation>
    <scope>NUCLEOTIDE SEQUENCE [LARGE SCALE GENOMIC DNA]</scope>
    <source>
        <strain evidence="5">YC6887</strain>
    </source>
</reference>
<dbReference type="InterPro" id="IPR014347">
    <property type="entry name" value="Tautomerase/MIF_sf"/>
</dbReference>
<comment type="similarity">
    <text evidence="1">Belongs to the 4-oxalocrotonate tautomerase family.</text>
</comment>
<dbReference type="InterPro" id="IPR004370">
    <property type="entry name" value="4-OT-like_dom"/>
</dbReference>
<evidence type="ECO:0000256" key="2">
    <source>
        <dbReference type="ARBA" id="ARBA00023235"/>
    </source>
</evidence>
<accession>A0A0D5LR62</accession>
<sequence>MPHITVKIWPGKAEKEKQALAEAVTQDVMKHLGASADSISVAIEEIESSKWEDTVYVPEIAPAMDKLYKKPGYKM</sequence>
<dbReference type="HOGENOM" id="CLU_183611_0_0_5"/>
<evidence type="ECO:0000259" key="4">
    <source>
        <dbReference type="Pfam" id="PF01361"/>
    </source>
</evidence>
<keyword evidence="6" id="KW-1185">Reference proteome</keyword>
<organism evidence="5 6">
    <name type="scientific">Martelella endophytica</name>
    <dbReference type="NCBI Taxonomy" id="1486262"/>
    <lineage>
        <taxon>Bacteria</taxon>
        <taxon>Pseudomonadati</taxon>
        <taxon>Pseudomonadota</taxon>
        <taxon>Alphaproteobacteria</taxon>
        <taxon>Hyphomicrobiales</taxon>
        <taxon>Aurantimonadaceae</taxon>
        <taxon>Martelella</taxon>
    </lineage>
</organism>